<dbReference type="SUPFAM" id="SSF53335">
    <property type="entry name" value="S-adenosyl-L-methionine-dependent methyltransferases"/>
    <property type="match status" value="1"/>
</dbReference>
<keyword evidence="3" id="KW-0949">S-adenosyl-L-methionine</keyword>
<dbReference type="Pfam" id="PF00891">
    <property type="entry name" value="Methyltransf_2"/>
    <property type="match status" value="1"/>
</dbReference>
<evidence type="ECO:0000256" key="1">
    <source>
        <dbReference type="ARBA" id="ARBA00022603"/>
    </source>
</evidence>
<accession>A0AAV2C8M8</accession>
<organism evidence="5 6">
    <name type="scientific">Linum trigynum</name>
    <dbReference type="NCBI Taxonomy" id="586398"/>
    <lineage>
        <taxon>Eukaryota</taxon>
        <taxon>Viridiplantae</taxon>
        <taxon>Streptophyta</taxon>
        <taxon>Embryophyta</taxon>
        <taxon>Tracheophyta</taxon>
        <taxon>Spermatophyta</taxon>
        <taxon>Magnoliopsida</taxon>
        <taxon>eudicotyledons</taxon>
        <taxon>Gunneridae</taxon>
        <taxon>Pentapetalae</taxon>
        <taxon>rosids</taxon>
        <taxon>fabids</taxon>
        <taxon>Malpighiales</taxon>
        <taxon>Linaceae</taxon>
        <taxon>Linum</taxon>
    </lineage>
</organism>
<name>A0AAV2C8M8_9ROSI</name>
<keyword evidence="6" id="KW-1185">Reference proteome</keyword>
<protein>
    <recommendedName>
        <fullName evidence="4">O-methyltransferase C-terminal domain-containing protein</fullName>
    </recommendedName>
</protein>
<dbReference type="InterPro" id="IPR016461">
    <property type="entry name" value="COMT-like"/>
</dbReference>
<keyword evidence="1" id="KW-0489">Methyltransferase</keyword>
<dbReference type="InterPro" id="IPR029063">
    <property type="entry name" value="SAM-dependent_MTases_sf"/>
</dbReference>
<evidence type="ECO:0000256" key="3">
    <source>
        <dbReference type="ARBA" id="ARBA00022691"/>
    </source>
</evidence>
<proteinExistence type="predicted"/>
<dbReference type="Gene3D" id="3.40.50.150">
    <property type="entry name" value="Vaccinia Virus protein VP39"/>
    <property type="match status" value="1"/>
</dbReference>
<dbReference type="EMBL" id="OZ034813">
    <property type="protein sequence ID" value="CAL1352870.1"/>
    <property type="molecule type" value="Genomic_DNA"/>
</dbReference>
<evidence type="ECO:0000313" key="6">
    <source>
        <dbReference type="Proteomes" id="UP001497516"/>
    </source>
</evidence>
<feature type="domain" description="O-methyltransferase C-terminal" evidence="4">
    <location>
        <begin position="2"/>
        <end position="183"/>
    </location>
</feature>
<dbReference type="GO" id="GO:0032259">
    <property type="term" value="P:methylation"/>
    <property type="evidence" value="ECO:0007669"/>
    <property type="project" value="UniProtKB-KW"/>
</dbReference>
<gene>
    <name evidence="5" type="ORF">LTRI10_LOCUS805</name>
</gene>
<reference evidence="5 6" key="1">
    <citation type="submission" date="2024-04" db="EMBL/GenBank/DDBJ databases">
        <authorList>
            <person name="Fracassetti M."/>
        </authorList>
    </citation>
    <scope>NUCLEOTIDE SEQUENCE [LARGE SCALE GENOMIC DNA]</scope>
</reference>
<evidence type="ECO:0000259" key="4">
    <source>
        <dbReference type="Pfam" id="PF00891"/>
    </source>
</evidence>
<sequence length="201" mass="21616">MFDEAMGGDSWMFSRALVAKCREAFEGLSSLVDVGGSTGDTAKVIAEAFPGIHCTVFDLPHVVAAAAASTEETLGSNLSYVAGDMLTDDIPQADALFFKWVLIDWPDEPCLKVLKQCKKALSNSNGGKGKVMIVDHVMGHESCSDKSSMGTSLLFDLGVMACLEGYVRTEEQWAKLFSDAGFSDYTITPVAGLRLLIQVYP</sequence>
<dbReference type="GO" id="GO:0008171">
    <property type="term" value="F:O-methyltransferase activity"/>
    <property type="evidence" value="ECO:0007669"/>
    <property type="project" value="InterPro"/>
</dbReference>
<evidence type="ECO:0000313" key="5">
    <source>
        <dbReference type="EMBL" id="CAL1352870.1"/>
    </source>
</evidence>
<dbReference type="Proteomes" id="UP001497516">
    <property type="component" value="Chromosome 1"/>
</dbReference>
<keyword evidence="2" id="KW-0808">Transferase</keyword>
<dbReference type="PANTHER" id="PTHR11746">
    <property type="entry name" value="O-METHYLTRANSFERASE"/>
    <property type="match status" value="1"/>
</dbReference>
<evidence type="ECO:0000256" key="2">
    <source>
        <dbReference type="ARBA" id="ARBA00022679"/>
    </source>
</evidence>
<dbReference type="PROSITE" id="PS51683">
    <property type="entry name" value="SAM_OMT_II"/>
    <property type="match status" value="1"/>
</dbReference>
<dbReference type="AlphaFoldDB" id="A0AAV2C8M8"/>
<dbReference type="InterPro" id="IPR001077">
    <property type="entry name" value="COMT_C"/>
</dbReference>